<feature type="non-terminal residue" evidence="1">
    <location>
        <position position="52"/>
    </location>
</feature>
<reference evidence="1 2" key="1">
    <citation type="journal article" date="2023" name="Plants (Basel)">
        <title>Bridging the Gap: Combining Genomics and Transcriptomics Approaches to Understand Stylosanthes scabra, an Orphan Legume from the Brazilian Caatinga.</title>
        <authorList>
            <person name="Ferreira-Neto J.R.C."/>
            <person name="da Silva M.D."/>
            <person name="Binneck E."/>
            <person name="de Melo N.F."/>
            <person name="da Silva R.H."/>
            <person name="de Melo A.L.T.M."/>
            <person name="Pandolfi V."/>
            <person name="Bustamante F.O."/>
            <person name="Brasileiro-Vidal A.C."/>
            <person name="Benko-Iseppon A.M."/>
        </authorList>
    </citation>
    <scope>NUCLEOTIDE SEQUENCE [LARGE SCALE GENOMIC DNA]</scope>
    <source>
        <tissue evidence="1">Leaves</tissue>
    </source>
</reference>
<keyword evidence="2" id="KW-1185">Reference proteome</keyword>
<organism evidence="1 2">
    <name type="scientific">Stylosanthes scabra</name>
    <dbReference type="NCBI Taxonomy" id="79078"/>
    <lineage>
        <taxon>Eukaryota</taxon>
        <taxon>Viridiplantae</taxon>
        <taxon>Streptophyta</taxon>
        <taxon>Embryophyta</taxon>
        <taxon>Tracheophyta</taxon>
        <taxon>Spermatophyta</taxon>
        <taxon>Magnoliopsida</taxon>
        <taxon>eudicotyledons</taxon>
        <taxon>Gunneridae</taxon>
        <taxon>Pentapetalae</taxon>
        <taxon>rosids</taxon>
        <taxon>fabids</taxon>
        <taxon>Fabales</taxon>
        <taxon>Fabaceae</taxon>
        <taxon>Papilionoideae</taxon>
        <taxon>50 kb inversion clade</taxon>
        <taxon>dalbergioids sensu lato</taxon>
        <taxon>Dalbergieae</taxon>
        <taxon>Pterocarpus clade</taxon>
        <taxon>Stylosanthes</taxon>
    </lineage>
</organism>
<dbReference type="EMBL" id="JASCZI010280411">
    <property type="protein sequence ID" value="MED6227378.1"/>
    <property type="molecule type" value="Genomic_DNA"/>
</dbReference>
<accession>A0ABU6ZZG5</accession>
<name>A0ABU6ZZG5_9FABA</name>
<gene>
    <name evidence="1" type="ORF">PIB30_112935</name>
</gene>
<evidence type="ECO:0000313" key="1">
    <source>
        <dbReference type="EMBL" id="MED6227378.1"/>
    </source>
</evidence>
<protein>
    <submittedName>
        <fullName evidence="1">Uncharacterized protein</fullName>
    </submittedName>
</protein>
<proteinExistence type="predicted"/>
<evidence type="ECO:0000313" key="2">
    <source>
        <dbReference type="Proteomes" id="UP001341840"/>
    </source>
</evidence>
<comment type="caution">
    <text evidence="1">The sequence shown here is derived from an EMBL/GenBank/DDBJ whole genome shotgun (WGS) entry which is preliminary data.</text>
</comment>
<sequence length="52" mass="6017">MTQHITLLSGNNGKLAPVQEKRLARLIRPSNKWLAEWAGDNPRMMFQVKWPS</sequence>
<dbReference type="Proteomes" id="UP001341840">
    <property type="component" value="Unassembled WGS sequence"/>
</dbReference>